<proteinExistence type="predicted"/>
<evidence type="ECO:0000313" key="2">
    <source>
        <dbReference type="EMBL" id="KZR98814.1"/>
    </source>
</evidence>
<comment type="caution">
    <text evidence="2">The sequence shown here is derived from an EMBL/GenBank/DDBJ whole genome shotgun (WGS) entry which is preliminary data.</text>
</comment>
<dbReference type="Proteomes" id="UP000076858">
    <property type="component" value="Unassembled WGS sequence"/>
</dbReference>
<feature type="chain" id="PRO_5007833059" description="Secreted protein" evidence="1">
    <location>
        <begin position="21"/>
        <end position="76"/>
    </location>
</feature>
<organism evidence="2 3">
    <name type="scientific">Daphnia magna</name>
    <dbReference type="NCBI Taxonomy" id="35525"/>
    <lineage>
        <taxon>Eukaryota</taxon>
        <taxon>Metazoa</taxon>
        <taxon>Ecdysozoa</taxon>
        <taxon>Arthropoda</taxon>
        <taxon>Crustacea</taxon>
        <taxon>Branchiopoda</taxon>
        <taxon>Diplostraca</taxon>
        <taxon>Cladocera</taxon>
        <taxon>Anomopoda</taxon>
        <taxon>Daphniidae</taxon>
        <taxon>Daphnia</taxon>
    </lineage>
</organism>
<evidence type="ECO:0000313" key="3">
    <source>
        <dbReference type="Proteomes" id="UP000076858"/>
    </source>
</evidence>
<keyword evidence="1" id="KW-0732">Signal</keyword>
<keyword evidence="3" id="KW-1185">Reference proteome</keyword>
<evidence type="ECO:0000256" key="1">
    <source>
        <dbReference type="SAM" id="SignalP"/>
    </source>
</evidence>
<dbReference type="EMBL" id="LRGB01015740">
    <property type="protein sequence ID" value="KZR98814.1"/>
    <property type="molecule type" value="Genomic_DNA"/>
</dbReference>
<reference evidence="2 3" key="1">
    <citation type="submission" date="2016-03" db="EMBL/GenBank/DDBJ databases">
        <title>EvidentialGene: Evidence-directed Construction of Genes on Genomes.</title>
        <authorList>
            <person name="Gilbert D.G."/>
            <person name="Choi J.-H."/>
            <person name="Mockaitis K."/>
            <person name="Colbourne J."/>
            <person name="Pfrender M."/>
        </authorList>
    </citation>
    <scope>NUCLEOTIDE SEQUENCE [LARGE SCALE GENOMIC DNA]</scope>
    <source>
        <strain evidence="2 3">Xinb3</strain>
        <tissue evidence="2">Complete organism</tissue>
    </source>
</reference>
<feature type="signal peptide" evidence="1">
    <location>
        <begin position="1"/>
        <end position="20"/>
    </location>
</feature>
<evidence type="ECO:0008006" key="4">
    <source>
        <dbReference type="Google" id="ProtNLM"/>
    </source>
</evidence>
<accession>A0A162D4V9</accession>
<name>A0A162D4V9_9CRUS</name>
<sequence>MYSLVYLRVISFSFYLLSDSVFISLGAVPIHSPQSYSPTVCKNRQLKKSAYCANLHNARFMNIGRLDANQVSLERL</sequence>
<dbReference type="AlphaFoldDB" id="A0A162D4V9"/>
<gene>
    <name evidence="2" type="ORF">APZ42_005596</name>
</gene>
<protein>
    <recommendedName>
        <fullName evidence="4">Secreted protein</fullName>
    </recommendedName>
</protein>